<dbReference type="InterPro" id="IPR050194">
    <property type="entry name" value="Glycosyltransferase_grp1"/>
</dbReference>
<evidence type="ECO:0000313" key="3">
    <source>
        <dbReference type="EMBL" id="MBC9206156.1"/>
    </source>
</evidence>
<keyword evidence="4" id="KW-1185">Reference proteome</keyword>
<comment type="caution">
    <text evidence="3">The sequence shown here is derived from an EMBL/GenBank/DDBJ whole genome shotgun (WGS) entry which is preliminary data.</text>
</comment>
<proteinExistence type="predicted"/>
<dbReference type="PANTHER" id="PTHR45947:SF3">
    <property type="entry name" value="SULFOQUINOVOSYL TRANSFERASE SQD2"/>
    <property type="match status" value="1"/>
</dbReference>
<dbReference type="InterPro" id="IPR028098">
    <property type="entry name" value="Glyco_trans_4-like_N"/>
</dbReference>
<name>A0ABR7RIG2_9PROT</name>
<reference evidence="3 4" key="1">
    <citation type="journal article" date="2013" name="Int. J. Syst. Evol. Microbiol.">
        <title>Roseomonas aerophila sp. nov., isolated from air.</title>
        <authorList>
            <person name="Kim S.J."/>
            <person name="Weon H.Y."/>
            <person name="Ahn J.H."/>
            <person name="Hong S.B."/>
            <person name="Seok S.J."/>
            <person name="Whang K.S."/>
            <person name="Kwon S.W."/>
        </authorList>
    </citation>
    <scope>NUCLEOTIDE SEQUENCE [LARGE SCALE GENOMIC DNA]</scope>
    <source>
        <strain evidence="3 4">NBRC 108923</strain>
    </source>
</reference>
<evidence type="ECO:0000313" key="4">
    <source>
        <dbReference type="Proteomes" id="UP000626026"/>
    </source>
</evidence>
<dbReference type="Pfam" id="PF00534">
    <property type="entry name" value="Glycos_transf_1"/>
    <property type="match status" value="1"/>
</dbReference>
<evidence type="ECO:0000259" key="2">
    <source>
        <dbReference type="Pfam" id="PF13439"/>
    </source>
</evidence>
<feature type="domain" description="Glycosyltransferase subfamily 4-like N-terminal" evidence="2">
    <location>
        <begin position="14"/>
        <end position="187"/>
    </location>
</feature>
<gene>
    <name evidence="3" type="ORF">IBL26_04855</name>
</gene>
<dbReference type="SUPFAM" id="SSF53756">
    <property type="entry name" value="UDP-Glycosyltransferase/glycogen phosphorylase"/>
    <property type="match status" value="1"/>
</dbReference>
<dbReference type="Pfam" id="PF13439">
    <property type="entry name" value="Glyco_transf_4"/>
    <property type="match status" value="1"/>
</dbReference>
<dbReference type="Proteomes" id="UP000626026">
    <property type="component" value="Unassembled WGS sequence"/>
</dbReference>
<dbReference type="EMBL" id="JACTVA010000005">
    <property type="protein sequence ID" value="MBC9206156.1"/>
    <property type="molecule type" value="Genomic_DNA"/>
</dbReference>
<organism evidence="3 4">
    <name type="scientific">Teichococcus aerophilus</name>
    <dbReference type="NCBI Taxonomy" id="1224513"/>
    <lineage>
        <taxon>Bacteria</taxon>
        <taxon>Pseudomonadati</taxon>
        <taxon>Pseudomonadota</taxon>
        <taxon>Alphaproteobacteria</taxon>
        <taxon>Acetobacterales</taxon>
        <taxon>Roseomonadaceae</taxon>
        <taxon>Roseomonas</taxon>
    </lineage>
</organism>
<dbReference type="Gene3D" id="3.40.50.2000">
    <property type="entry name" value="Glycogen Phosphorylase B"/>
    <property type="match status" value="2"/>
</dbReference>
<feature type="domain" description="Glycosyl transferase family 1" evidence="1">
    <location>
        <begin position="202"/>
        <end position="331"/>
    </location>
</feature>
<sequence>MKVAIIHYWLVGMRGGEKVLESLCELFPEADIFTHVYRPEAISDTIRAHRVSTTFIARLPFAARLYQAYLPLMPLALEQLDLRKYDLVISSESGPAKGVLTRPDALHVCYCHTPMRYIWNMYQEYRQQVPLPLRPLVSLLAHRLRQWDQTASARVDFFVANSRNISDQIRKFYRRPSEVVYPPVDLDLFNGAMAAGTTAGDFYLYAGQLIPYKRVDLAIDACKALGRRLVIIGGGSEKERLARQAGPLVAFLGHVDDATLRSHYARCRALLFTGEEDFGIVPLEAMACGRPVIAYGRGGALETVTPVSGLHFSEQSIPSLTDAMRRFEATEHSFDPQAIAQHAGNFSKARFREGFLAALDMALAEQGPARRWRSVADLPLPFQPTVTAIAVAGEAA</sequence>
<dbReference type="PANTHER" id="PTHR45947">
    <property type="entry name" value="SULFOQUINOVOSYL TRANSFERASE SQD2"/>
    <property type="match status" value="1"/>
</dbReference>
<dbReference type="InterPro" id="IPR001296">
    <property type="entry name" value="Glyco_trans_1"/>
</dbReference>
<accession>A0ABR7RIG2</accession>
<protein>
    <submittedName>
        <fullName evidence="3">Glycosyltransferase</fullName>
    </submittedName>
</protein>
<evidence type="ECO:0000259" key="1">
    <source>
        <dbReference type="Pfam" id="PF00534"/>
    </source>
</evidence>
<dbReference type="RefSeq" id="WP_187783333.1">
    <property type="nucleotide sequence ID" value="NZ_JACTVA010000005.1"/>
</dbReference>